<reference evidence="2 3" key="1">
    <citation type="journal article" date="2011" name="Front. Microbiol.">
        <title>Genomic signatures of strain selection and enhancement in Bacillus atrophaeus var. globigii, a historical biowarfare simulant.</title>
        <authorList>
            <person name="Gibbons H.S."/>
            <person name="Broomall S.M."/>
            <person name="McNew L.A."/>
            <person name="Daligault H."/>
            <person name="Chapman C."/>
            <person name="Bruce D."/>
            <person name="Karavis M."/>
            <person name="Krepps M."/>
            <person name="McGregor P.A."/>
            <person name="Hong C."/>
            <person name="Park K.H."/>
            <person name="Akmal A."/>
            <person name="Feldman A."/>
            <person name="Lin J.S."/>
            <person name="Chang W.E."/>
            <person name="Higgs B.W."/>
            <person name="Demirev P."/>
            <person name="Lindquist J."/>
            <person name="Liem A."/>
            <person name="Fochler E."/>
            <person name="Read T.D."/>
            <person name="Tapia R."/>
            <person name="Johnson S."/>
            <person name="Bishop-Lilly K.A."/>
            <person name="Detter C."/>
            <person name="Han C."/>
            <person name="Sozhamannan S."/>
            <person name="Rosenzweig C.N."/>
            <person name="Skowronski E.W."/>
        </authorList>
    </citation>
    <scope>NUCLEOTIDE SEQUENCE [LARGE SCALE GENOMIC DNA]</scope>
    <source>
        <strain evidence="2 3">MLST1</strain>
    </source>
</reference>
<protein>
    <submittedName>
        <fullName evidence="2">Uncharacterized protein</fullName>
    </submittedName>
</protein>
<evidence type="ECO:0000313" key="3">
    <source>
        <dbReference type="Proteomes" id="UP000288293"/>
    </source>
</evidence>
<feature type="coiled-coil region" evidence="1">
    <location>
        <begin position="156"/>
        <end position="183"/>
    </location>
</feature>
<accession>A0A432W4N0</accession>
<dbReference type="Proteomes" id="UP000288293">
    <property type="component" value="Unassembled WGS sequence"/>
</dbReference>
<gene>
    <name evidence="2" type="ORF">CWE09_11445</name>
</gene>
<evidence type="ECO:0000313" key="2">
    <source>
        <dbReference type="EMBL" id="RUO24463.1"/>
    </source>
</evidence>
<organism evidence="2 3">
    <name type="scientific">Aliidiomarina minuta</name>
    <dbReference type="NCBI Taxonomy" id="880057"/>
    <lineage>
        <taxon>Bacteria</taxon>
        <taxon>Pseudomonadati</taxon>
        <taxon>Pseudomonadota</taxon>
        <taxon>Gammaproteobacteria</taxon>
        <taxon>Alteromonadales</taxon>
        <taxon>Idiomarinaceae</taxon>
        <taxon>Aliidiomarina</taxon>
    </lineage>
</organism>
<evidence type="ECO:0000256" key="1">
    <source>
        <dbReference type="SAM" id="Coils"/>
    </source>
</evidence>
<dbReference type="RefSeq" id="WP_126804165.1">
    <property type="nucleotide sequence ID" value="NZ_PIPL01000002.1"/>
</dbReference>
<comment type="caution">
    <text evidence="2">The sequence shown here is derived from an EMBL/GenBank/DDBJ whole genome shotgun (WGS) entry which is preliminary data.</text>
</comment>
<keyword evidence="1" id="KW-0175">Coiled coil</keyword>
<dbReference type="OrthoDB" id="7025668at2"/>
<keyword evidence="3" id="KW-1185">Reference proteome</keyword>
<sequence>MMEYDYDEDNERKKSLLIRLADGKPGLAARWGRYVGIRLSKNLGRRLARGRVRREAKESQKALVAAHESVLYAYRGAERLKLKHSMAVHRVSLFFLTANRDIAAIKVDLLTAKDWWLRKLLARNVALMMYELDLSKVAGKEFREAINYFGPSKYRRQRLMKELENVRKIQAELHEEFREIRNKTIAHRDADAMHQYRLIRNIDEVKVVTRAGAYFNAASPLISELTELTQIAGDTRHLMNQYIGKKIFRQRR</sequence>
<dbReference type="AlphaFoldDB" id="A0A432W4N0"/>
<name>A0A432W4N0_9GAMM</name>
<proteinExistence type="predicted"/>
<dbReference type="EMBL" id="PIPL01000002">
    <property type="protein sequence ID" value="RUO24463.1"/>
    <property type="molecule type" value="Genomic_DNA"/>
</dbReference>